<dbReference type="RefSeq" id="XP_018382087.1">
    <property type="nucleotide sequence ID" value="XM_018531477.1"/>
</dbReference>
<proteinExistence type="predicted"/>
<dbReference type="VEuPathDB" id="FungiDB:CC77DRAFT_386758"/>
<gene>
    <name evidence="1" type="ORF">CC77DRAFT_386758</name>
</gene>
<accession>A0A177DAX1</accession>
<protein>
    <submittedName>
        <fullName evidence="1">Uncharacterized protein</fullName>
    </submittedName>
</protein>
<dbReference type="AlphaFoldDB" id="A0A177DAX1"/>
<keyword evidence="2" id="KW-1185">Reference proteome</keyword>
<dbReference type="Proteomes" id="UP000077248">
    <property type="component" value="Unassembled WGS sequence"/>
</dbReference>
<name>A0A177DAX1_ALTAL</name>
<dbReference type="GeneID" id="29117071"/>
<dbReference type="KEGG" id="aalt:CC77DRAFT_386758"/>
<organism evidence="1 2">
    <name type="scientific">Alternaria alternata</name>
    <name type="common">Alternaria rot fungus</name>
    <name type="synonym">Torula alternata</name>
    <dbReference type="NCBI Taxonomy" id="5599"/>
    <lineage>
        <taxon>Eukaryota</taxon>
        <taxon>Fungi</taxon>
        <taxon>Dikarya</taxon>
        <taxon>Ascomycota</taxon>
        <taxon>Pezizomycotina</taxon>
        <taxon>Dothideomycetes</taxon>
        <taxon>Pleosporomycetidae</taxon>
        <taxon>Pleosporales</taxon>
        <taxon>Pleosporineae</taxon>
        <taxon>Pleosporaceae</taxon>
        <taxon>Alternaria</taxon>
        <taxon>Alternaria sect. Alternaria</taxon>
        <taxon>Alternaria alternata complex</taxon>
    </lineage>
</organism>
<sequence>MRDLAQATPRITAANGCPPVATVYRDVRGTREYRRATRSEVSNAELHLAGLSERLGLPGMFLMQGHRRVYSADEADKCFMSPNICKRCTHGRDGSH</sequence>
<dbReference type="EMBL" id="KV441489">
    <property type="protein sequence ID" value="OAG16666.1"/>
    <property type="molecule type" value="Genomic_DNA"/>
</dbReference>
<evidence type="ECO:0000313" key="1">
    <source>
        <dbReference type="EMBL" id="OAG16666.1"/>
    </source>
</evidence>
<reference evidence="1 2" key="1">
    <citation type="submission" date="2016-05" db="EMBL/GenBank/DDBJ databases">
        <title>Comparative analysis of secretome profiles of manganese(II)-oxidizing ascomycete fungi.</title>
        <authorList>
            <consortium name="DOE Joint Genome Institute"/>
            <person name="Zeiner C.A."/>
            <person name="Purvine S.O."/>
            <person name="Zink E.M."/>
            <person name="Wu S."/>
            <person name="Pasa-Tolic L."/>
            <person name="Chaput D.L."/>
            <person name="Haridas S."/>
            <person name="Grigoriev I.V."/>
            <person name="Santelli C.M."/>
            <person name="Hansel C.M."/>
        </authorList>
    </citation>
    <scope>NUCLEOTIDE SEQUENCE [LARGE SCALE GENOMIC DNA]</scope>
    <source>
        <strain evidence="1 2">SRC1lrK2f</strain>
    </source>
</reference>
<evidence type="ECO:0000313" key="2">
    <source>
        <dbReference type="Proteomes" id="UP000077248"/>
    </source>
</evidence>